<dbReference type="PROSITE" id="PS51898">
    <property type="entry name" value="TYR_RECOMBINASE"/>
    <property type="match status" value="1"/>
</dbReference>
<dbReference type="InterPro" id="IPR023009">
    <property type="entry name" value="Tyrosine_recombinase_XerC/XerD"/>
</dbReference>
<keyword evidence="5 9" id="KW-0229">DNA integration</keyword>
<dbReference type="GO" id="GO:0006313">
    <property type="term" value="P:DNA transposition"/>
    <property type="evidence" value="ECO:0007669"/>
    <property type="project" value="UniProtKB-UniRule"/>
</dbReference>
<dbReference type="GO" id="GO:0051301">
    <property type="term" value="P:cell division"/>
    <property type="evidence" value="ECO:0007669"/>
    <property type="project" value="UniProtKB-KW"/>
</dbReference>
<protein>
    <recommendedName>
        <fullName evidence="9">Tyrosine recombinase XerC</fullName>
    </recommendedName>
</protein>
<dbReference type="SUPFAM" id="SSF56349">
    <property type="entry name" value="DNA breaking-rejoining enzymes"/>
    <property type="match status" value="1"/>
</dbReference>
<dbReference type="PROSITE" id="PS51900">
    <property type="entry name" value="CB"/>
    <property type="match status" value="1"/>
</dbReference>
<dbReference type="RefSeq" id="WP_058859075.1">
    <property type="nucleotide sequence ID" value="NZ_BJZR01000050.1"/>
</dbReference>
<evidence type="ECO:0000256" key="2">
    <source>
        <dbReference type="ARBA" id="ARBA00022490"/>
    </source>
</evidence>
<feature type="active site" evidence="9">
    <location>
        <position position="265"/>
    </location>
</feature>
<dbReference type="PANTHER" id="PTHR30349">
    <property type="entry name" value="PHAGE INTEGRASE-RELATED"/>
    <property type="match status" value="1"/>
</dbReference>
<gene>
    <name evidence="9 13" type="primary">xerC</name>
    <name evidence="12" type="ORF">AS188_12170</name>
    <name evidence="13" type="ORF">KFL01_18760</name>
</gene>
<keyword evidence="4 9" id="KW-0159">Chromosome partition</keyword>
<dbReference type="InterPro" id="IPR004107">
    <property type="entry name" value="Integrase_SAM-like_N"/>
</dbReference>
<keyword evidence="15" id="KW-1185">Reference proteome</keyword>
<evidence type="ECO:0000313" key="15">
    <source>
        <dbReference type="Proteomes" id="UP000321155"/>
    </source>
</evidence>
<evidence type="ECO:0000313" key="14">
    <source>
        <dbReference type="Proteomes" id="UP000057181"/>
    </source>
</evidence>
<comment type="function">
    <text evidence="9">Site-specific tyrosine recombinase, which acts by catalyzing the cutting and rejoining of the recombining DNA molecules. The XerC-XerD complex is essential to convert dimers of the bacterial chromosome into monomers to permit their segregation at cell division. It also contributes to the segregational stability of plasmids.</text>
</comment>
<dbReference type="Pfam" id="PF00589">
    <property type="entry name" value="Phage_integrase"/>
    <property type="match status" value="1"/>
</dbReference>
<proteinExistence type="inferred from homology"/>
<feature type="active site" description="O-(3'-phospho-DNA)-tyrosine intermediate" evidence="9">
    <location>
        <position position="300"/>
    </location>
</feature>
<dbReference type="GO" id="GO:0009037">
    <property type="term" value="F:tyrosine-based site-specific recombinase activity"/>
    <property type="evidence" value="ECO:0007669"/>
    <property type="project" value="UniProtKB-UniRule"/>
</dbReference>
<feature type="active site" evidence="9">
    <location>
        <position position="268"/>
    </location>
</feature>
<dbReference type="Proteomes" id="UP000057181">
    <property type="component" value="Chromosome"/>
</dbReference>
<dbReference type="SUPFAM" id="SSF47823">
    <property type="entry name" value="lambda integrase-like, N-terminal domain"/>
    <property type="match status" value="1"/>
</dbReference>
<feature type="domain" description="Core-binding (CB)" evidence="11">
    <location>
        <begin position="13"/>
        <end position="100"/>
    </location>
</feature>
<dbReference type="InterPro" id="IPR002104">
    <property type="entry name" value="Integrase_catalytic"/>
</dbReference>
<dbReference type="InterPro" id="IPR013762">
    <property type="entry name" value="Integrase-like_cat_sf"/>
</dbReference>
<dbReference type="KEGG" id="kfv:AS188_12170"/>
<dbReference type="STRING" id="446860.AS188_12170"/>
<evidence type="ECO:0000256" key="8">
    <source>
        <dbReference type="ARBA" id="ARBA00023306"/>
    </source>
</evidence>
<evidence type="ECO:0000256" key="7">
    <source>
        <dbReference type="ARBA" id="ARBA00023172"/>
    </source>
</evidence>
<dbReference type="Gene3D" id="1.10.443.10">
    <property type="entry name" value="Intergrase catalytic core"/>
    <property type="match status" value="1"/>
</dbReference>
<keyword evidence="6 9" id="KW-0238">DNA-binding</keyword>
<evidence type="ECO:0000256" key="5">
    <source>
        <dbReference type="ARBA" id="ARBA00022908"/>
    </source>
</evidence>
<dbReference type="OrthoDB" id="9801717at2"/>
<sequence length="319" mass="34000">MTSDTPAATPLPPALARAVERWAGHLAHELARSPRTVRAYTADVRSLFAWLHAHHRVASPAAVELDMLRAWLAARHAEGAGRSSMARWTASVRGFFGWAAATGLIGTDPSLRLVAPKRGRHLPDVVPADAVRALLDDLADRARAGGEDARGAALAARDRALLELLYATGARVAELAGADVDDVDRARRVLTVVGKGDKQRSVPFGAPADDALELWLRHRPVLAGPGGGPALFLGSRGGRIDVRQIRRVVERELGTVPDTAARGPHALRHSAATHLVDGGADLRTVQELLGHSSVASTQIYTHVSVDRLGAVYRQAHPRA</sequence>
<evidence type="ECO:0000313" key="12">
    <source>
        <dbReference type="EMBL" id="ALU40386.1"/>
    </source>
</evidence>
<comment type="similarity">
    <text evidence="9">Belongs to the 'phage' integrase family. XerC subfamily.</text>
</comment>
<dbReference type="InterPro" id="IPR011010">
    <property type="entry name" value="DNA_brk_join_enz"/>
</dbReference>
<keyword evidence="8 9" id="KW-0131">Cell cycle</keyword>
<evidence type="ECO:0000313" key="13">
    <source>
        <dbReference type="EMBL" id="GEO92570.1"/>
    </source>
</evidence>
<dbReference type="InterPro" id="IPR050090">
    <property type="entry name" value="Tyrosine_recombinase_XerCD"/>
</dbReference>
<reference evidence="12 14" key="1">
    <citation type="submission" date="2015-11" db="EMBL/GenBank/DDBJ databases">
        <title>Complete Genome Sequence of Kocuria flava strain HO-9041.</title>
        <authorList>
            <person name="Zhou M."/>
            <person name="Dai J."/>
        </authorList>
    </citation>
    <scope>NUCLEOTIDE SEQUENCE [LARGE SCALE GENOMIC DNA]</scope>
    <source>
        <strain evidence="12 14">HO-9041</strain>
    </source>
</reference>
<evidence type="ECO:0000259" key="10">
    <source>
        <dbReference type="PROSITE" id="PS51898"/>
    </source>
</evidence>
<accession>A0A0U2XQ87</accession>
<dbReference type="HAMAP" id="MF_01808">
    <property type="entry name" value="Recomb_XerC_XerD"/>
    <property type="match status" value="1"/>
</dbReference>
<keyword evidence="7 9" id="KW-0233">DNA recombination</keyword>
<feature type="active site" evidence="9">
    <location>
        <position position="171"/>
    </location>
</feature>
<evidence type="ECO:0000256" key="4">
    <source>
        <dbReference type="ARBA" id="ARBA00022829"/>
    </source>
</evidence>
<feature type="active site" evidence="9">
    <location>
        <position position="195"/>
    </location>
</feature>
<reference evidence="13 15" key="2">
    <citation type="submission" date="2019-07" db="EMBL/GenBank/DDBJ databases">
        <title>Whole genome shotgun sequence of Kocuria flava NBRC 107626.</title>
        <authorList>
            <person name="Hosoyama A."/>
            <person name="Uohara A."/>
            <person name="Ohji S."/>
            <person name="Ichikawa N."/>
        </authorList>
    </citation>
    <scope>NUCLEOTIDE SEQUENCE [LARGE SCALE GENOMIC DNA]</scope>
    <source>
        <strain evidence="13 15">NBRC 107626</strain>
    </source>
</reference>
<feature type="domain" description="Tyr recombinase" evidence="10">
    <location>
        <begin position="121"/>
        <end position="313"/>
    </location>
</feature>
<dbReference type="EMBL" id="CP013254">
    <property type="protein sequence ID" value="ALU40386.1"/>
    <property type="molecule type" value="Genomic_DNA"/>
</dbReference>
<keyword evidence="3 9" id="KW-0132">Cell division</keyword>
<dbReference type="PANTHER" id="PTHR30349:SF77">
    <property type="entry name" value="TYROSINE RECOMBINASE XERC"/>
    <property type="match status" value="1"/>
</dbReference>
<evidence type="ECO:0000259" key="11">
    <source>
        <dbReference type="PROSITE" id="PS51900"/>
    </source>
</evidence>
<dbReference type="InterPro" id="IPR010998">
    <property type="entry name" value="Integrase_recombinase_N"/>
</dbReference>
<comment type="subcellular location">
    <subcellularLocation>
        <location evidence="1 9">Cytoplasm</location>
    </subcellularLocation>
</comment>
<evidence type="ECO:0000256" key="1">
    <source>
        <dbReference type="ARBA" id="ARBA00004496"/>
    </source>
</evidence>
<comment type="subunit">
    <text evidence="9">Forms a cyclic heterotetrameric complex composed of two molecules of XerC and two molecules of XerD.</text>
</comment>
<dbReference type="EMBL" id="BJZR01000050">
    <property type="protein sequence ID" value="GEO92570.1"/>
    <property type="molecule type" value="Genomic_DNA"/>
</dbReference>
<dbReference type="GO" id="GO:0007059">
    <property type="term" value="P:chromosome segregation"/>
    <property type="evidence" value="ECO:0007669"/>
    <property type="project" value="UniProtKB-UniRule"/>
</dbReference>
<name>A0A0U2XQ87_9MICC</name>
<dbReference type="Gene3D" id="1.10.150.130">
    <property type="match status" value="1"/>
</dbReference>
<dbReference type="Proteomes" id="UP000321155">
    <property type="component" value="Unassembled WGS sequence"/>
</dbReference>
<dbReference type="Pfam" id="PF02899">
    <property type="entry name" value="Phage_int_SAM_1"/>
    <property type="match status" value="1"/>
</dbReference>
<evidence type="ECO:0000256" key="6">
    <source>
        <dbReference type="ARBA" id="ARBA00023125"/>
    </source>
</evidence>
<evidence type="ECO:0000256" key="3">
    <source>
        <dbReference type="ARBA" id="ARBA00022618"/>
    </source>
</evidence>
<keyword evidence="2 9" id="KW-0963">Cytoplasm</keyword>
<organism evidence="12 14">
    <name type="scientific">Kocuria flava</name>
    <dbReference type="NCBI Taxonomy" id="446860"/>
    <lineage>
        <taxon>Bacteria</taxon>
        <taxon>Bacillati</taxon>
        <taxon>Actinomycetota</taxon>
        <taxon>Actinomycetes</taxon>
        <taxon>Micrococcales</taxon>
        <taxon>Micrococcaceae</taxon>
        <taxon>Kocuria</taxon>
    </lineage>
</organism>
<dbReference type="GO" id="GO:0003677">
    <property type="term" value="F:DNA binding"/>
    <property type="evidence" value="ECO:0007669"/>
    <property type="project" value="UniProtKB-UniRule"/>
</dbReference>
<dbReference type="InterPro" id="IPR044068">
    <property type="entry name" value="CB"/>
</dbReference>
<feature type="active site" evidence="9">
    <location>
        <position position="291"/>
    </location>
</feature>
<dbReference type="AlphaFoldDB" id="A0A0U2XQ87"/>
<evidence type="ECO:0000256" key="9">
    <source>
        <dbReference type="HAMAP-Rule" id="MF_01808"/>
    </source>
</evidence>
<dbReference type="GO" id="GO:0005737">
    <property type="term" value="C:cytoplasm"/>
    <property type="evidence" value="ECO:0007669"/>
    <property type="project" value="UniProtKB-SubCell"/>
</dbReference>